<evidence type="ECO:0000256" key="5">
    <source>
        <dbReference type="SAM" id="SignalP"/>
    </source>
</evidence>
<evidence type="ECO:0000256" key="4">
    <source>
        <dbReference type="SAM" id="MobiDB-lite"/>
    </source>
</evidence>
<dbReference type="SMART" id="SM00191">
    <property type="entry name" value="Int_alpha"/>
    <property type="match status" value="5"/>
</dbReference>
<dbReference type="Pfam" id="PF13517">
    <property type="entry name" value="FG-GAP_3"/>
    <property type="match status" value="1"/>
</dbReference>
<keyword evidence="7" id="KW-1185">Reference proteome</keyword>
<dbReference type="InterPro" id="IPR013517">
    <property type="entry name" value="FG-GAP"/>
</dbReference>
<dbReference type="InterPro" id="IPR013519">
    <property type="entry name" value="Int_alpha_beta-p"/>
</dbReference>
<dbReference type="Proteomes" id="UP000254425">
    <property type="component" value="Chromosome"/>
</dbReference>
<dbReference type="InterPro" id="IPR028994">
    <property type="entry name" value="Integrin_alpha_N"/>
</dbReference>
<dbReference type="PROSITE" id="PS51470">
    <property type="entry name" value="FG_GAP"/>
    <property type="match status" value="2"/>
</dbReference>
<evidence type="ECO:0000313" key="6">
    <source>
        <dbReference type="EMBL" id="AXK33160.1"/>
    </source>
</evidence>
<sequence>MRYRPNAKIARLAGVAVLLAAGSAVALNSAGAAPGDAGEDAAAEIPAGVAPTADFNDDGFADHLVTAPGGTVAGQAKAGYVAVVYGSADGTDTGHRQVISQATEGVPGDPAAEARWGVRAVARDLDGDGRTDLAVGSYRSDGVTVLWGSPDKGLTGGKQLADGLQADGSNLVGGDFNGDGNADLISGSSENDETANMKVLYGPFHRDGQAAGSGDLTTDKIDAPTDLVAGDMTGDGADDLVSMHAFEEMSEKSLFWKGAEGGIADKSTEVDDAAAATVGDVDGDHYGDLVLRTVPGGVVENLPYDHGTLKVIYGSENGLSDRTATIDQSSAGVPGANEEGDQFGYALTSGDVNGDGRADIAVGVPYEDLGAGQDDTGAVVLLKGADGGLSGKGAQAFDQSVAGVPGVAEAGDRFGSAVSLQDTDGDDLRDLGVGTPGEDGAGFTDTGAAWVLRGADDGLTTDGVRSFGPGQLGAPEDGAQLGATFAR</sequence>
<gene>
    <name evidence="6" type="ORF">DVA86_11380</name>
</gene>
<keyword evidence="2" id="KW-0677">Repeat</keyword>
<evidence type="ECO:0000256" key="3">
    <source>
        <dbReference type="ARBA" id="ARBA00023180"/>
    </source>
</evidence>
<dbReference type="Pfam" id="PF01839">
    <property type="entry name" value="FG-GAP"/>
    <property type="match status" value="2"/>
</dbReference>
<keyword evidence="3" id="KW-0325">Glycoprotein</keyword>
<evidence type="ECO:0000313" key="7">
    <source>
        <dbReference type="Proteomes" id="UP000254425"/>
    </source>
</evidence>
<proteinExistence type="predicted"/>
<name>A0A345XNE4_9ACTN</name>
<reference evidence="6 7" key="1">
    <citation type="submission" date="2018-07" db="EMBL/GenBank/DDBJ databases">
        <title>Draft genome of the type strain Streptomyces armeniacus ATCC 15676.</title>
        <authorList>
            <person name="Labana P."/>
            <person name="Gosse J.T."/>
            <person name="Boddy C.N."/>
        </authorList>
    </citation>
    <scope>NUCLEOTIDE SEQUENCE [LARGE SCALE GENOMIC DNA]</scope>
    <source>
        <strain evidence="6 7">ATCC 15676</strain>
    </source>
</reference>
<evidence type="ECO:0000256" key="2">
    <source>
        <dbReference type="ARBA" id="ARBA00022737"/>
    </source>
</evidence>
<feature type="region of interest" description="Disordered" evidence="4">
    <location>
        <begin position="463"/>
        <end position="487"/>
    </location>
</feature>
<accession>A0A345XNE4</accession>
<dbReference type="RefSeq" id="WP_208877835.1">
    <property type="nucleotide sequence ID" value="NZ_CP031320.1"/>
</dbReference>
<dbReference type="Gene3D" id="2.130.10.130">
    <property type="entry name" value="Integrin alpha, N-terminal"/>
    <property type="match status" value="3"/>
</dbReference>
<keyword evidence="1 5" id="KW-0732">Signal</keyword>
<dbReference type="EMBL" id="CP031320">
    <property type="protein sequence ID" value="AXK33160.1"/>
    <property type="molecule type" value="Genomic_DNA"/>
</dbReference>
<evidence type="ECO:0000256" key="1">
    <source>
        <dbReference type="ARBA" id="ARBA00022729"/>
    </source>
</evidence>
<feature type="chain" id="PRO_5038677242" evidence="5">
    <location>
        <begin position="27"/>
        <end position="487"/>
    </location>
</feature>
<dbReference type="KEGG" id="sarm:DVA86_11380"/>
<dbReference type="SUPFAM" id="SSF69318">
    <property type="entry name" value="Integrin alpha N-terminal domain"/>
    <property type="match status" value="1"/>
</dbReference>
<organism evidence="6 7">
    <name type="scientific">Streptomyces armeniacus</name>
    <dbReference type="NCBI Taxonomy" id="83291"/>
    <lineage>
        <taxon>Bacteria</taxon>
        <taxon>Bacillati</taxon>
        <taxon>Actinomycetota</taxon>
        <taxon>Actinomycetes</taxon>
        <taxon>Kitasatosporales</taxon>
        <taxon>Streptomycetaceae</taxon>
        <taxon>Streptomyces</taxon>
    </lineage>
</organism>
<feature type="signal peptide" evidence="5">
    <location>
        <begin position="1"/>
        <end position="26"/>
    </location>
</feature>
<dbReference type="AlphaFoldDB" id="A0A345XNE4"/>
<dbReference type="PANTHER" id="PTHR46580:SF4">
    <property type="entry name" value="ATP_GTP-BINDING PROTEIN"/>
    <property type="match status" value="1"/>
</dbReference>
<dbReference type="PANTHER" id="PTHR46580">
    <property type="entry name" value="SENSOR KINASE-RELATED"/>
    <property type="match status" value="1"/>
</dbReference>
<protein>
    <submittedName>
        <fullName evidence="6">Esterase</fullName>
    </submittedName>
</protein>